<evidence type="ECO:0000259" key="2">
    <source>
        <dbReference type="Pfam" id="PF07632"/>
    </source>
</evidence>
<dbReference type="AlphaFoldDB" id="A0A0F7THX1"/>
<dbReference type="Pfam" id="PF21027">
    <property type="entry name" value="Sde0182_C"/>
    <property type="match status" value="1"/>
</dbReference>
<proteinExistence type="predicted"/>
<organism evidence="4 5">
    <name type="scientific">Penicillium brasilianum</name>
    <dbReference type="NCBI Taxonomy" id="104259"/>
    <lineage>
        <taxon>Eukaryota</taxon>
        <taxon>Fungi</taxon>
        <taxon>Dikarya</taxon>
        <taxon>Ascomycota</taxon>
        <taxon>Pezizomycotina</taxon>
        <taxon>Eurotiomycetes</taxon>
        <taxon>Eurotiomycetidae</taxon>
        <taxon>Eurotiales</taxon>
        <taxon>Aspergillaceae</taxon>
        <taxon>Penicillium</taxon>
    </lineage>
</organism>
<evidence type="ECO:0000256" key="1">
    <source>
        <dbReference type="SAM" id="SignalP"/>
    </source>
</evidence>
<dbReference type="Gene3D" id="3.90.245.10">
    <property type="entry name" value="Ribonucleoside hydrolase-like"/>
    <property type="match status" value="1"/>
</dbReference>
<evidence type="ECO:0000313" key="4">
    <source>
        <dbReference type="EMBL" id="CEJ56125.1"/>
    </source>
</evidence>
<sequence length="507" mass="56791">MFFLSHLLVAAGLLATALPQTHGYATKRSQMVRTVVTTDMEQDDLASLVRYLLYTNELDTQGIIYTASRYHWAGDGNGTKFFLPDREYSTPQWTWRWTGTRTIQDKVLQAYAEIYPNLNCHDPFYPTPDELLSLVKIGNIDFEGEMEHDTDGSNHVRSLLLDDDPRSLYLQAWGGTNTIARALKSIEEQYSKLHSWNRTRDFVSRKAIILASGFQDETYTNYIAPNWPQIRVEELSAGYKTWGYNCQGSGNPRGYPDDEEYFSGDWIKAHIETGPYGRLYRSWLDSQSMPGDPEDVFGNLTELESSSQWCKPTSPYGFLSEGDNVVFNPLLTTGLQDPANPALGGWGGRSVQNSTSPNLWEMVSKEKNQTGGDVAYYTTNRWAAAVQNDFASRIQWTLTANYTRANHAPVVECLNGTAVKAQAGQTVILAGSVSDPDLDNVTTSWWQFFEEGTYPGSVTVTGHGNHTAIIEIPSNAKAGQTISMILQGTDHGEFPLTRYSRTFIHVI</sequence>
<feature type="signal peptide" evidence="1">
    <location>
        <begin position="1"/>
        <end position="23"/>
    </location>
</feature>
<evidence type="ECO:0000259" key="3">
    <source>
        <dbReference type="Pfam" id="PF21027"/>
    </source>
</evidence>
<feature type="domain" description="Cellulose-binding Sde182 C-terminal" evidence="3">
    <location>
        <begin position="426"/>
        <end position="506"/>
    </location>
</feature>
<dbReference type="InterPro" id="IPR011483">
    <property type="entry name" value="Sde182_NH-like"/>
</dbReference>
<dbReference type="Gene3D" id="2.60.40.10">
    <property type="entry name" value="Immunoglobulins"/>
    <property type="match status" value="1"/>
</dbReference>
<evidence type="ECO:0000313" key="5">
    <source>
        <dbReference type="Proteomes" id="UP000042958"/>
    </source>
</evidence>
<gene>
    <name evidence="4" type="ORF">PMG11_02347</name>
</gene>
<feature type="domain" description="Cellulose-binding Sde182 nucleoside hydrolase-like" evidence="2">
    <location>
        <begin position="33"/>
        <end position="349"/>
    </location>
</feature>
<dbReference type="InterPro" id="IPR048527">
    <property type="entry name" value="Sde182_C"/>
</dbReference>
<keyword evidence="1" id="KW-0732">Signal</keyword>
<accession>A0A0F7THX1</accession>
<dbReference type="Pfam" id="PF07632">
    <property type="entry name" value="Sde182_NH-like"/>
    <property type="match status" value="1"/>
</dbReference>
<keyword evidence="5" id="KW-1185">Reference proteome</keyword>
<dbReference type="InterPro" id="IPR036452">
    <property type="entry name" value="Ribo_hydro-like"/>
</dbReference>
<reference evidence="4" key="1">
    <citation type="submission" date="2014-11" db="EMBL/GenBank/DDBJ databases">
        <authorList>
            <person name="Zhu J."/>
            <person name="Qi W."/>
            <person name="Song R."/>
        </authorList>
    </citation>
    <scope>NUCLEOTIDE SEQUENCE [LARGE SCALE GENOMIC DNA]</scope>
</reference>
<name>A0A0F7THX1_PENBI</name>
<dbReference type="OrthoDB" id="3592035at2759"/>
<evidence type="ECO:0008006" key="6">
    <source>
        <dbReference type="Google" id="ProtNLM"/>
    </source>
</evidence>
<dbReference type="GO" id="GO:0016799">
    <property type="term" value="F:hydrolase activity, hydrolyzing N-glycosyl compounds"/>
    <property type="evidence" value="ECO:0007669"/>
    <property type="project" value="InterPro"/>
</dbReference>
<dbReference type="EMBL" id="CDHK01000002">
    <property type="protein sequence ID" value="CEJ56125.1"/>
    <property type="molecule type" value="Genomic_DNA"/>
</dbReference>
<dbReference type="Proteomes" id="UP000042958">
    <property type="component" value="Unassembled WGS sequence"/>
</dbReference>
<protein>
    <recommendedName>
        <fullName evidence="6">DUF1593-domain-containing protein</fullName>
    </recommendedName>
</protein>
<dbReference type="InterPro" id="IPR013783">
    <property type="entry name" value="Ig-like_fold"/>
</dbReference>
<feature type="chain" id="PRO_5002522297" description="DUF1593-domain-containing protein" evidence="1">
    <location>
        <begin position="24"/>
        <end position="507"/>
    </location>
</feature>